<reference evidence="2 3" key="1">
    <citation type="journal article" date="2019" name="Int. J. Syst. Evol. Microbiol.">
        <title>The Global Catalogue of Microorganisms (GCM) 10K type strain sequencing project: providing services to taxonomists for standard genome sequencing and annotation.</title>
        <authorList>
            <consortium name="The Broad Institute Genomics Platform"/>
            <consortium name="The Broad Institute Genome Sequencing Center for Infectious Disease"/>
            <person name="Wu L."/>
            <person name="Ma J."/>
        </authorList>
    </citation>
    <scope>NUCLEOTIDE SEQUENCE [LARGE SCALE GENOMIC DNA]</scope>
    <source>
        <strain evidence="2 3">JCM 14545</strain>
    </source>
</reference>
<sequence>MNARQRVRGMIALSGWAVGGLAGIVFVLVVLGLGGFFAGPDAGITALAGLVVGGGIGIAGGGVVQVFARAAMPRPALPTPLGPAVLPAAPVPVERRIPLREGGLWAGYHERCAGSVRRFHDLVAVLDPGPVRDWLVDLGVKMDAELEEVLRLARYGEALAPGGDGHETSETAQRISARLEEAARAFAATLDRAGGVALDVSAASDFEAIRAQLELLEAQAPHLRGEPEA</sequence>
<dbReference type="RefSeq" id="WP_344423895.1">
    <property type="nucleotide sequence ID" value="NZ_BAAANN010000021.1"/>
</dbReference>
<organism evidence="2 3">
    <name type="scientific">Amycolatopsis minnesotensis</name>
    <dbReference type="NCBI Taxonomy" id="337894"/>
    <lineage>
        <taxon>Bacteria</taxon>
        <taxon>Bacillati</taxon>
        <taxon>Actinomycetota</taxon>
        <taxon>Actinomycetes</taxon>
        <taxon>Pseudonocardiales</taxon>
        <taxon>Pseudonocardiaceae</taxon>
        <taxon>Amycolatopsis</taxon>
    </lineage>
</organism>
<gene>
    <name evidence="2" type="ORF">GCM10009754_51380</name>
</gene>
<keyword evidence="1" id="KW-0472">Membrane</keyword>
<evidence type="ECO:0000256" key="1">
    <source>
        <dbReference type="SAM" id="Phobius"/>
    </source>
</evidence>
<proteinExistence type="predicted"/>
<keyword evidence="1" id="KW-0812">Transmembrane</keyword>
<feature type="transmembrane region" description="Helical" evidence="1">
    <location>
        <begin position="44"/>
        <end position="68"/>
    </location>
</feature>
<dbReference type="Proteomes" id="UP001501116">
    <property type="component" value="Unassembled WGS sequence"/>
</dbReference>
<keyword evidence="3" id="KW-1185">Reference proteome</keyword>
<keyword evidence="1" id="KW-1133">Transmembrane helix</keyword>
<dbReference type="EMBL" id="BAAANN010000021">
    <property type="protein sequence ID" value="GAA1971038.1"/>
    <property type="molecule type" value="Genomic_DNA"/>
</dbReference>
<evidence type="ECO:0008006" key="4">
    <source>
        <dbReference type="Google" id="ProtNLM"/>
    </source>
</evidence>
<evidence type="ECO:0000313" key="3">
    <source>
        <dbReference type="Proteomes" id="UP001501116"/>
    </source>
</evidence>
<evidence type="ECO:0000313" key="2">
    <source>
        <dbReference type="EMBL" id="GAA1971038.1"/>
    </source>
</evidence>
<accession>A0ABN2RL64</accession>
<protein>
    <recommendedName>
        <fullName evidence="4">Secreted protein</fullName>
    </recommendedName>
</protein>
<comment type="caution">
    <text evidence="2">The sequence shown here is derived from an EMBL/GenBank/DDBJ whole genome shotgun (WGS) entry which is preliminary data.</text>
</comment>
<feature type="transmembrane region" description="Helical" evidence="1">
    <location>
        <begin position="12"/>
        <end position="38"/>
    </location>
</feature>
<name>A0ABN2RL64_9PSEU</name>